<evidence type="ECO:0000313" key="1">
    <source>
        <dbReference type="EMBL" id="KAH0458535.1"/>
    </source>
</evidence>
<evidence type="ECO:0000313" key="2">
    <source>
        <dbReference type="Proteomes" id="UP000775213"/>
    </source>
</evidence>
<accession>A0AAV7GA00</accession>
<gene>
    <name evidence="1" type="ORF">IEQ34_013850</name>
</gene>
<proteinExistence type="predicted"/>
<dbReference type="AlphaFoldDB" id="A0AAV7GA00"/>
<keyword evidence="2" id="KW-1185">Reference proteome</keyword>
<comment type="caution">
    <text evidence="1">The sequence shown here is derived from an EMBL/GenBank/DDBJ whole genome shotgun (WGS) entry which is preliminary data.</text>
</comment>
<protein>
    <submittedName>
        <fullName evidence="1">Uncharacterized protein</fullName>
    </submittedName>
</protein>
<dbReference type="EMBL" id="JAGFBR010000012">
    <property type="protein sequence ID" value="KAH0458535.1"/>
    <property type="molecule type" value="Genomic_DNA"/>
</dbReference>
<sequence>MGTAEKSRRSGETNIHLVKKNRGQINGVRKKRISGVSEPYIEHLACGIVVNPNLNSVAALEI</sequence>
<name>A0AAV7GA00_DENCH</name>
<dbReference type="Proteomes" id="UP000775213">
    <property type="component" value="Unassembled WGS sequence"/>
</dbReference>
<organism evidence="1 2">
    <name type="scientific">Dendrobium chrysotoxum</name>
    <name type="common">Orchid</name>
    <dbReference type="NCBI Taxonomy" id="161865"/>
    <lineage>
        <taxon>Eukaryota</taxon>
        <taxon>Viridiplantae</taxon>
        <taxon>Streptophyta</taxon>
        <taxon>Embryophyta</taxon>
        <taxon>Tracheophyta</taxon>
        <taxon>Spermatophyta</taxon>
        <taxon>Magnoliopsida</taxon>
        <taxon>Liliopsida</taxon>
        <taxon>Asparagales</taxon>
        <taxon>Orchidaceae</taxon>
        <taxon>Epidendroideae</taxon>
        <taxon>Malaxideae</taxon>
        <taxon>Dendrobiinae</taxon>
        <taxon>Dendrobium</taxon>
    </lineage>
</organism>
<reference evidence="1 2" key="1">
    <citation type="journal article" date="2021" name="Hortic Res">
        <title>Chromosome-scale assembly of the Dendrobium chrysotoxum genome enhances the understanding of orchid evolution.</title>
        <authorList>
            <person name="Zhang Y."/>
            <person name="Zhang G.Q."/>
            <person name="Zhang D."/>
            <person name="Liu X.D."/>
            <person name="Xu X.Y."/>
            <person name="Sun W.H."/>
            <person name="Yu X."/>
            <person name="Zhu X."/>
            <person name="Wang Z.W."/>
            <person name="Zhao X."/>
            <person name="Zhong W.Y."/>
            <person name="Chen H."/>
            <person name="Yin W.L."/>
            <person name="Huang T."/>
            <person name="Niu S.C."/>
            <person name="Liu Z.J."/>
        </authorList>
    </citation>
    <scope>NUCLEOTIDE SEQUENCE [LARGE SCALE GENOMIC DNA]</scope>
    <source>
        <strain evidence="1">Lindl</strain>
    </source>
</reference>